<comment type="caution">
    <text evidence="10">The sequence shown here is derived from an EMBL/GenBank/DDBJ whole genome shotgun (WGS) entry which is preliminary data.</text>
</comment>
<keyword evidence="5 7" id="KW-0472">Membrane</keyword>
<evidence type="ECO:0000259" key="9">
    <source>
        <dbReference type="Pfam" id="PF12704"/>
    </source>
</evidence>
<evidence type="ECO:0000256" key="5">
    <source>
        <dbReference type="ARBA" id="ARBA00023136"/>
    </source>
</evidence>
<name>A0ABT3L6G9_9CYAN</name>
<evidence type="ECO:0000256" key="2">
    <source>
        <dbReference type="ARBA" id="ARBA00022475"/>
    </source>
</evidence>
<dbReference type="Proteomes" id="UP001526426">
    <property type="component" value="Unassembled WGS sequence"/>
</dbReference>
<evidence type="ECO:0000313" key="10">
    <source>
        <dbReference type="EMBL" id="MCW6037037.1"/>
    </source>
</evidence>
<keyword evidence="2" id="KW-1003">Cell membrane</keyword>
<gene>
    <name evidence="10" type="ORF">K4A83_12275</name>
</gene>
<sequence>MQFLESVHMATRALRSNKLRSALTMLGIVIGNASVIAMVGIGQGAQRLAEEEFEALGPNLLFIIPGNQQDRRTTFELPKTLVLEDAEAIARQVPAVSQVAPQINAREIVSYQQQTTNITVLGVTPEFSPVRTFRVERGRFIEESDLRRNARVVVLGSEIADQFFGDRNPLGERIRVKNISLEVIGVMESKGAFLGTNQDEAVYLPLTTMANQIVGRTSPYGLEVSVITVSARNAQSIGAAQFQIENLLRLRHNITGEDDFTVRTQKDVLSIVGTVTGGLTIMLAAIAAISLLVGGIGVMNIMLVSVTERTQEIGLRKALGATQQDILSQFLIEAVIVSAVGGVVGTVIGIGGIFFIGAVSPLASIISPLSILLAVGVSGGIGLFFGVFPARQAAQLDPIVALRRL</sequence>
<evidence type="ECO:0000256" key="4">
    <source>
        <dbReference type="ARBA" id="ARBA00022989"/>
    </source>
</evidence>
<evidence type="ECO:0000256" key="6">
    <source>
        <dbReference type="ARBA" id="ARBA00038076"/>
    </source>
</evidence>
<dbReference type="InterPro" id="IPR025857">
    <property type="entry name" value="MacB_PCD"/>
</dbReference>
<feature type="transmembrane region" description="Helical" evidence="7">
    <location>
        <begin position="326"/>
        <end position="359"/>
    </location>
</feature>
<dbReference type="Pfam" id="PF02687">
    <property type="entry name" value="FtsX"/>
    <property type="match status" value="1"/>
</dbReference>
<comment type="subcellular location">
    <subcellularLocation>
        <location evidence="1">Cell membrane</location>
        <topology evidence="1">Multi-pass membrane protein</topology>
    </subcellularLocation>
</comment>
<keyword evidence="3 7" id="KW-0812">Transmembrane</keyword>
<dbReference type="InterPro" id="IPR050250">
    <property type="entry name" value="Macrolide_Exporter_MacB"/>
</dbReference>
<dbReference type="PANTHER" id="PTHR30572:SF4">
    <property type="entry name" value="ABC TRANSPORTER PERMEASE YTRF"/>
    <property type="match status" value="1"/>
</dbReference>
<dbReference type="PANTHER" id="PTHR30572">
    <property type="entry name" value="MEMBRANE COMPONENT OF TRANSPORTER-RELATED"/>
    <property type="match status" value="1"/>
</dbReference>
<evidence type="ECO:0000259" key="8">
    <source>
        <dbReference type="Pfam" id="PF02687"/>
    </source>
</evidence>
<dbReference type="EMBL" id="JAIHOM010000054">
    <property type="protein sequence ID" value="MCW6037037.1"/>
    <property type="molecule type" value="Genomic_DNA"/>
</dbReference>
<accession>A0ABT3L6G9</accession>
<comment type="similarity">
    <text evidence="6">Belongs to the ABC-4 integral membrane protein family.</text>
</comment>
<keyword evidence="4 7" id="KW-1133">Transmembrane helix</keyword>
<reference evidence="10 11" key="1">
    <citation type="submission" date="2021-08" db="EMBL/GenBank/DDBJ databases">
        <title>Draft genome sequence of Spirulina subsalsa with high tolerance to salinity and hype-accumulation of phycocyanin.</title>
        <authorList>
            <person name="Pei H."/>
            <person name="Jiang L."/>
        </authorList>
    </citation>
    <scope>NUCLEOTIDE SEQUENCE [LARGE SCALE GENOMIC DNA]</scope>
    <source>
        <strain evidence="10 11">FACHB-351</strain>
    </source>
</reference>
<evidence type="ECO:0000256" key="1">
    <source>
        <dbReference type="ARBA" id="ARBA00004651"/>
    </source>
</evidence>
<feature type="transmembrane region" description="Helical" evidence="7">
    <location>
        <begin position="279"/>
        <end position="306"/>
    </location>
</feature>
<keyword evidence="11" id="KW-1185">Reference proteome</keyword>
<evidence type="ECO:0000256" key="7">
    <source>
        <dbReference type="SAM" id="Phobius"/>
    </source>
</evidence>
<organism evidence="10 11">
    <name type="scientific">Spirulina subsalsa FACHB-351</name>
    <dbReference type="NCBI Taxonomy" id="234711"/>
    <lineage>
        <taxon>Bacteria</taxon>
        <taxon>Bacillati</taxon>
        <taxon>Cyanobacteriota</taxon>
        <taxon>Cyanophyceae</taxon>
        <taxon>Spirulinales</taxon>
        <taxon>Spirulinaceae</taxon>
        <taxon>Spirulina</taxon>
    </lineage>
</organism>
<feature type="domain" description="ABC3 transporter permease C-terminal" evidence="8">
    <location>
        <begin position="285"/>
        <end position="398"/>
    </location>
</feature>
<evidence type="ECO:0000256" key="3">
    <source>
        <dbReference type="ARBA" id="ARBA00022692"/>
    </source>
</evidence>
<protein>
    <submittedName>
        <fullName evidence="10">ABC transporter permease</fullName>
    </submittedName>
</protein>
<feature type="transmembrane region" description="Helical" evidence="7">
    <location>
        <begin position="21"/>
        <end position="41"/>
    </location>
</feature>
<dbReference type="InterPro" id="IPR003838">
    <property type="entry name" value="ABC3_permease_C"/>
</dbReference>
<feature type="domain" description="MacB-like periplasmic core" evidence="9">
    <location>
        <begin position="21"/>
        <end position="247"/>
    </location>
</feature>
<dbReference type="RefSeq" id="WP_265264868.1">
    <property type="nucleotide sequence ID" value="NZ_JAIHOM010000054.1"/>
</dbReference>
<evidence type="ECO:0000313" key="11">
    <source>
        <dbReference type="Proteomes" id="UP001526426"/>
    </source>
</evidence>
<proteinExistence type="inferred from homology"/>
<feature type="transmembrane region" description="Helical" evidence="7">
    <location>
        <begin position="365"/>
        <end position="388"/>
    </location>
</feature>
<dbReference type="Pfam" id="PF12704">
    <property type="entry name" value="MacB_PCD"/>
    <property type="match status" value="1"/>
</dbReference>